<sequence length="39" mass="4455">MVTPCAGLGHNARRREDSSRPEVCLWRCVRVAWDSLHSC</sequence>
<organism evidence="2">
    <name type="scientific">Anguilla anguilla</name>
    <name type="common">European freshwater eel</name>
    <name type="synonym">Muraena anguilla</name>
    <dbReference type="NCBI Taxonomy" id="7936"/>
    <lineage>
        <taxon>Eukaryota</taxon>
        <taxon>Metazoa</taxon>
        <taxon>Chordata</taxon>
        <taxon>Craniata</taxon>
        <taxon>Vertebrata</taxon>
        <taxon>Euteleostomi</taxon>
        <taxon>Actinopterygii</taxon>
        <taxon>Neopterygii</taxon>
        <taxon>Teleostei</taxon>
        <taxon>Anguilliformes</taxon>
        <taxon>Anguillidae</taxon>
        <taxon>Anguilla</taxon>
    </lineage>
</organism>
<name>A0A0E9QR55_ANGAN</name>
<dbReference type="AlphaFoldDB" id="A0A0E9QR55"/>
<protein>
    <submittedName>
        <fullName evidence="2">Uncharacterized protein</fullName>
    </submittedName>
</protein>
<accession>A0A0E9QR55</accession>
<reference evidence="2" key="1">
    <citation type="submission" date="2014-11" db="EMBL/GenBank/DDBJ databases">
        <authorList>
            <person name="Amaro Gonzalez C."/>
        </authorList>
    </citation>
    <scope>NUCLEOTIDE SEQUENCE</scope>
</reference>
<proteinExistence type="predicted"/>
<evidence type="ECO:0000313" key="2">
    <source>
        <dbReference type="EMBL" id="JAH19299.1"/>
    </source>
</evidence>
<dbReference type="EMBL" id="GBXM01089278">
    <property type="protein sequence ID" value="JAH19299.1"/>
    <property type="molecule type" value="Transcribed_RNA"/>
</dbReference>
<feature type="region of interest" description="Disordered" evidence="1">
    <location>
        <begin position="1"/>
        <end position="20"/>
    </location>
</feature>
<reference evidence="2" key="2">
    <citation type="journal article" date="2015" name="Fish Shellfish Immunol.">
        <title>Early steps in the European eel (Anguilla anguilla)-Vibrio vulnificus interaction in the gills: Role of the RtxA13 toxin.</title>
        <authorList>
            <person name="Callol A."/>
            <person name="Pajuelo D."/>
            <person name="Ebbesson L."/>
            <person name="Teles M."/>
            <person name="MacKenzie S."/>
            <person name="Amaro C."/>
        </authorList>
    </citation>
    <scope>NUCLEOTIDE SEQUENCE</scope>
</reference>
<evidence type="ECO:0000256" key="1">
    <source>
        <dbReference type="SAM" id="MobiDB-lite"/>
    </source>
</evidence>